<name>A0ACC6QML2_9ACTN</name>
<dbReference type="Proteomes" id="UP001375539">
    <property type="component" value="Unassembled WGS sequence"/>
</dbReference>
<proteinExistence type="predicted"/>
<dbReference type="EMBL" id="JBBKAI010000002">
    <property type="protein sequence ID" value="MEJ8659512.1"/>
    <property type="molecule type" value="Genomic_DNA"/>
</dbReference>
<evidence type="ECO:0000313" key="1">
    <source>
        <dbReference type="EMBL" id="MEJ8659512.1"/>
    </source>
</evidence>
<sequence length="363" mass="39375">MPYPAYGMPPRPATNGFAVASLITGIVCCLPPLGLVLGLIALAQIKKKGQDGRGLAIAGTALSVVSTILMTVAFATGGAAAFWDGLRDAADESARSRSTLDLRTGQCFDTPHGVEDEKETASVAVVDCEKPHDGEVSGAFPLHKFDRWPGDPAIESEAETRCEDINSAYALDRWAVPEAAETYYYMPTRDSWRLGDRTVVCTFAATEAKLKSSVRSDRTTLNPAQLAYLESEQAIEETRWEEPEDLFEDDPDANRVWAAQMSLTLEEQARALRAADWPAAARKDALARAKEYDAARKHYDRVTGALEEDEFWEGCGKAEEAFRQETEIAVRSALGLSTKPPAEPGDEGTGDPDAEETQPGEAV</sequence>
<keyword evidence="2" id="KW-1185">Reference proteome</keyword>
<protein>
    <submittedName>
        <fullName evidence="1">DUF4190 domain-containing protein</fullName>
    </submittedName>
</protein>
<evidence type="ECO:0000313" key="2">
    <source>
        <dbReference type="Proteomes" id="UP001375539"/>
    </source>
</evidence>
<organism evidence="1 2">
    <name type="scientific">Streptomyces pratisoli</name>
    <dbReference type="NCBI Taxonomy" id="3139917"/>
    <lineage>
        <taxon>Bacteria</taxon>
        <taxon>Bacillati</taxon>
        <taxon>Actinomycetota</taxon>
        <taxon>Actinomycetes</taxon>
        <taxon>Kitasatosporales</taxon>
        <taxon>Streptomycetaceae</taxon>
        <taxon>Streptomyces</taxon>
    </lineage>
</organism>
<reference evidence="1" key="1">
    <citation type="submission" date="2024-03" db="EMBL/GenBank/DDBJ databases">
        <title>Novel Streptomyces species of biotechnological and ecological value are a feature of Machair soil.</title>
        <authorList>
            <person name="Prole J.R."/>
            <person name="Goodfellow M."/>
            <person name="Allenby N."/>
            <person name="Ward A.C."/>
        </authorList>
    </citation>
    <scope>NUCLEOTIDE SEQUENCE</scope>
    <source>
        <strain evidence="1">MS1.AVA.4</strain>
    </source>
</reference>
<gene>
    <name evidence="1" type="ORF">WKI58_23810</name>
</gene>
<accession>A0ACC6QML2</accession>
<comment type="caution">
    <text evidence="1">The sequence shown here is derived from an EMBL/GenBank/DDBJ whole genome shotgun (WGS) entry which is preliminary data.</text>
</comment>